<proteinExistence type="predicted"/>
<protein>
    <submittedName>
        <fullName evidence="1">Pentapeptide repeat-containing protein</fullName>
    </submittedName>
</protein>
<sequence>MQQPHYEDKTFEGFDYSGQVTKGGEFQSCTFKKCNFSEADMGNNKFLDCVFESCNLSMVKLGGTTLSDVRFKDCKILGVHFFDCQDFLFSVAFDNCILDYSSFMRKKMVKTKFANSSLMEVNFTQTILTNSVFDKTELSGAVFNGTDLSSANFTLAYNYSIDPELNNVKKASFSLDGVPGLLEKYGLKIV</sequence>
<reference evidence="1" key="1">
    <citation type="submission" date="2020-10" db="EMBL/GenBank/DDBJ databases">
        <title>Mucilaginibacter mali sp. nov., isolated from rhizosphere soil of apple orchard.</title>
        <authorList>
            <person name="Lee J.-S."/>
            <person name="Kim H.S."/>
            <person name="Kim J.-S."/>
        </authorList>
    </citation>
    <scope>NUCLEOTIDE SEQUENCE</scope>
    <source>
        <strain evidence="1">KCTC 22746</strain>
    </source>
</reference>
<dbReference type="PANTHER" id="PTHR42999:SF1">
    <property type="entry name" value="PENTAPEPTIDE REPEAT-CONTAINING PROTEIN"/>
    <property type="match status" value="1"/>
</dbReference>
<dbReference type="InterPro" id="IPR001646">
    <property type="entry name" value="5peptide_repeat"/>
</dbReference>
<evidence type="ECO:0000313" key="1">
    <source>
        <dbReference type="EMBL" id="MBE9662157.1"/>
    </source>
</evidence>
<organism evidence="1 2">
    <name type="scientific">Mucilaginibacter myungsuensis</name>
    <dbReference type="NCBI Taxonomy" id="649104"/>
    <lineage>
        <taxon>Bacteria</taxon>
        <taxon>Pseudomonadati</taxon>
        <taxon>Bacteroidota</taxon>
        <taxon>Sphingobacteriia</taxon>
        <taxon>Sphingobacteriales</taxon>
        <taxon>Sphingobacteriaceae</taxon>
        <taxon>Mucilaginibacter</taxon>
    </lineage>
</organism>
<name>A0A929KVY9_9SPHI</name>
<dbReference type="Gene3D" id="2.160.20.80">
    <property type="entry name" value="E3 ubiquitin-protein ligase SopA"/>
    <property type="match status" value="1"/>
</dbReference>
<dbReference type="Proteomes" id="UP000622475">
    <property type="component" value="Unassembled WGS sequence"/>
</dbReference>
<keyword evidence="2" id="KW-1185">Reference proteome</keyword>
<dbReference type="AlphaFoldDB" id="A0A929KVY9"/>
<dbReference type="PANTHER" id="PTHR42999">
    <property type="entry name" value="ANTIBIOTIC RESISTANCE PROTEIN MCBG"/>
    <property type="match status" value="1"/>
</dbReference>
<dbReference type="InterPro" id="IPR052949">
    <property type="entry name" value="PA_immunity-related"/>
</dbReference>
<dbReference type="Pfam" id="PF13599">
    <property type="entry name" value="Pentapeptide_4"/>
    <property type="match status" value="1"/>
</dbReference>
<accession>A0A929KVY9</accession>
<evidence type="ECO:0000313" key="2">
    <source>
        <dbReference type="Proteomes" id="UP000622475"/>
    </source>
</evidence>
<dbReference type="EMBL" id="JADFFL010000003">
    <property type="protein sequence ID" value="MBE9662157.1"/>
    <property type="molecule type" value="Genomic_DNA"/>
</dbReference>
<gene>
    <name evidence="1" type="ORF">IRJ16_09695</name>
</gene>
<dbReference type="SUPFAM" id="SSF141571">
    <property type="entry name" value="Pentapeptide repeat-like"/>
    <property type="match status" value="1"/>
</dbReference>
<dbReference type="Pfam" id="PF00805">
    <property type="entry name" value="Pentapeptide"/>
    <property type="match status" value="1"/>
</dbReference>
<comment type="caution">
    <text evidence="1">The sequence shown here is derived from an EMBL/GenBank/DDBJ whole genome shotgun (WGS) entry which is preliminary data.</text>
</comment>
<dbReference type="RefSeq" id="WP_194111345.1">
    <property type="nucleotide sequence ID" value="NZ_JADFFL010000003.1"/>
</dbReference>